<dbReference type="InterPro" id="IPR001079">
    <property type="entry name" value="Galectin_CRD"/>
</dbReference>
<dbReference type="PANTHER" id="PTHR11346:SF179">
    <property type="entry name" value="GALECTIN"/>
    <property type="match status" value="1"/>
</dbReference>
<feature type="compositionally biased region" description="Pro residues" evidence="3">
    <location>
        <begin position="177"/>
        <end position="194"/>
    </location>
</feature>
<feature type="compositionally biased region" description="Gly residues" evidence="3">
    <location>
        <begin position="199"/>
        <end position="213"/>
    </location>
</feature>
<dbReference type="GO" id="GO:0002548">
    <property type="term" value="P:monocyte chemotaxis"/>
    <property type="evidence" value="ECO:0007669"/>
    <property type="project" value="TreeGrafter"/>
</dbReference>
<feature type="region of interest" description="Disordered" evidence="3">
    <location>
        <begin position="235"/>
        <end position="264"/>
    </location>
</feature>
<accession>A0A484CDT2</accession>
<feature type="compositionally biased region" description="Gly residues" evidence="3">
    <location>
        <begin position="69"/>
        <end position="78"/>
    </location>
</feature>
<dbReference type="SMART" id="SM00276">
    <property type="entry name" value="GLECT"/>
    <property type="match status" value="1"/>
</dbReference>
<sequence length="408" mass="40914">MPTKRSSSSGEIMADFSLSDALGDDTPSNAKKIGNTNPSAPACNPPPLANPGWPSSAPGAPTQPSAPGEYGGSSGPGAPGQFPFPSGPGAPGQYPGPPSAPGGFPPGPGIPGQYPPAPGAPGQFPSSPGAPGQYPGQYPGQFPGQYPGQYPGQFPGQYPPEGAPGQLPGGPVSYPTGPFPSGPGAPPGPYPNVPYPGSQPGGGNGMYGPGGPGGFPPPAGPGSYPAYPAGGFPPIPTGSWGPPAGGGFPPAPGSFGPGPGSMGPYGGPAAPGGMMMAPFDLPLHAGILPRLVITIVGEPVPGGDRFQVDFIKGSDVVFHFNPRFPEQTIVRNSNLGGCWGPEEREGGFPFVQGQRFELKILVEEDSFKVAVDGTHLLEYEHRVGGLEEVTLLRVTGDVVLHSAAPSMI</sequence>
<keyword evidence="1 2" id="KW-0430">Lectin</keyword>
<dbReference type="Proteomes" id="UP000295070">
    <property type="component" value="Chromosome 20"/>
</dbReference>
<dbReference type="GO" id="GO:0030593">
    <property type="term" value="P:neutrophil chemotaxis"/>
    <property type="evidence" value="ECO:0007669"/>
    <property type="project" value="TreeGrafter"/>
</dbReference>
<comment type="caution">
    <text evidence="5">The sequence shown here is derived from an EMBL/GenBank/DDBJ whole genome shotgun (WGS) entry which is preliminary data.</text>
</comment>
<dbReference type="GO" id="GO:0090280">
    <property type="term" value="P:positive regulation of calcium ion import"/>
    <property type="evidence" value="ECO:0007669"/>
    <property type="project" value="TreeGrafter"/>
</dbReference>
<dbReference type="GO" id="GO:0045806">
    <property type="term" value="P:negative regulation of endocytosis"/>
    <property type="evidence" value="ECO:0007669"/>
    <property type="project" value="TreeGrafter"/>
</dbReference>
<dbReference type="SMART" id="SM00908">
    <property type="entry name" value="Gal-bind_lectin"/>
    <property type="match status" value="1"/>
</dbReference>
<dbReference type="GO" id="GO:0048030">
    <property type="term" value="F:disaccharide binding"/>
    <property type="evidence" value="ECO:0007669"/>
    <property type="project" value="TreeGrafter"/>
</dbReference>
<dbReference type="InterPro" id="IPR044156">
    <property type="entry name" value="Galectin-like"/>
</dbReference>
<dbReference type="GO" id="GO:0019863">
    <property type="term" value="F:IgE binding"/>
    <property type="evidence" value="ECO:0007669"/>
    <property type="project" value="TreeGrafter"/>
</dbReference>
<evidence type="ECO:0000256" key="3">
    <source>
        <dbReference type="SAM" id="MobiDB-lite"/>
    </source>
</evidence>
<feature type="compositionally biased region" description="Polar residues" evidence="3">
    <location>
        <begin position="1"/>
        <end position="10"/>
    </location>
</feature>
<dbReference type="Gene3D" id="2.60.120.200">
    <property type="match status" value="1"/>
</dbReference>
<dbReference type="AlphaFoldDB" id="A0A484CDT2"/>
<dbReference type="PROSITE" id="PS51304">
    <property type="entry name" value="GALECTIN"/>
    <property type="match status" value="1"/>
</dbReference>
<feature type="domain" description="Galectin" evidence="4">
    <location>
        <begin position="279"/>
        <end position="406"/>
    </location>
</feature>
<evidence type="ECO:0000313" key="5">
    <source>
        <dbReference type="EMBL" id="TDG99223.1"/>
    </source>
</evidence>
<dbReference type="CDD" id="cd00070">
    <property type="entry name" value="GLECT"/>
    <property type="match status" value="1"/>
</dbReference>
<organism evidence="5 6">
    <name type="scientific">Perca flavescens</name>
    <name type="common">American yellow perch</name>
    <name type="synonym">Morone flavescens</name>
    <dbReference type="NCBI Taxonomy" id="8167"/>
    <lineage>
        <taxon>Eukaryota</taxon>
        <taxon>Metazoa</taxon>
        <taxon>Chordata</taxon>
        <taxon>Craniata</taxon>
        <taxon>Vertebrata</taxon>
        <taxon>Euteleostomi</taxon>
        <taxon>Actinopterygii</taxon>
        <taxon>Neopterygii</taxon>
        <taxon>Teleostei</taxon>
        <taxon>Neoteleostei</taxon>
        <taxon>Acanthomorphata</taxon>
        <taxon>Eupercaria</taxon>
        <taxon>Perciformes</taxon>
        <taxon>Percoidei</taxon>
        <taxon>Percidae</taxon>
        <taxon>Percinae</taxon>
        <taxon>Perca</taxon>
    </lineage>
</organism>
<feature type="compositionally biased region" description="Low complexity" evidence="3">
    <location>
        <begin position="120"/>
        <end position="156"/>
    </location>
</feature>
<dbReference type="EMBL" id="SCKG01000020">
    <property type="protein sequence ID" value="TDG99223.1"/>
    <property type="molecule type" value="Genomic_DNA"/>
</dbReference>
<dbReference type="FunFam" id="2.60.120.200:FF:000023">
    <property type="entry name" value="Galectin"/>
    <property type="match status" value="1"/>
</dbReference>
<dbReference type="GO" id="GO:0050918">
    <property type="term" value="P:positive chemotaxis"/>
    <property type="evidence" value="ECO:0007669"/>
    <property type="project" value="TreeGrafter"/>
</dbReference>
<gene>
    <name evidence="5" type="ORF">EPR50_G00207930</name>
</gene>
<keyword evidence="6" id="KW-1185">Reference proteome</keyword>
<name>A0A484CDT2_PERFV</name>
<dbReference type="GO" id="GO:0048245">
    <property type="term" value="P:eosinophil chemotaxis"/>
    <property type="evidence" value="ECO:0007669"/>
    <property type="project" value="TreeGrafter"/>
</dbReference>
<dbReference type="InterPro" id="IPR013320">
    <property type="entry name" value="ConA-like_dom_sf"/>
</dbReference>
<dbReference type="GO" id="GO:0005737">
    <property type="term" value="C:cytoplasm"/>
    <property type="evidence" value="ECO:0007669"/>
    <property type="project" value="TreeGrafter"/>
</dbReference>
<evidence type="ECO:0000256" key="2">
    <source>
        <dbReference type="RuleBase" id="RU102079"/>
    </source>
</evidence>
<dbReference type="SUPFAM" id="SSF49899">
    <property type="entry name" value="Concanavalin A-like lectins/glucanases"/>
    <property type="match status" value="1"/>
</dbReference>
<dbReference type="GO" id="GO:0005634">
    <property type="term" value="C:nucleus"/>
    <property type="evidence" value="ECO:0007669"/>
    <property type="project" value="TreeGrafter"/>
</dbReference>
<dbReference type="GO" id="GO:0005615">
    <property type="term" value="C:extracellular space"/>
    <property type="evidence" value="ECO:0007669"/>
    <property type="project" value="TreeGrafter"/>
</dbReference>
<dbReference type="GO" id="GO:0001772">
    <property type="term" value="C:immunological synapse"/>
    <property type="evidence" value="ECO:0007669"/>
    <property type="project" value="TreeGrafter"/>
</dbReference>
<evidence type="ECO:0000313" key="6">
    <source>
        <dbReference type="Proteomes" id="UP000295070"/>
    </source>
</evidence>
<dbReference type="GO" id="GO:0048246">
    <property type="term" value="P:macrophage chemotaxis"/>
    <property type="evidence" value="ECO:0007669"/>
    <property type="project" value="TreeGrafter"/>
</dbReference>
<feature type="compositionally biased region" description="Pro residues" evidence="3">
    <location>
        <begin position="94"/>
        <end position="119"/>
    </location>
</feature>
<dbReference type="STRING" id="8167.A0A484CDT2"/>
<dbReference type="GO" id="GO:0043236">
    <property type="term" value="F:laminin binding"/>
    <property type="evidence" value="ECO:0007669"/>
    <property type="project" value="TreeGrafter"/>
</dbReference>
<feature type="region of interest" description="Disordered" evidence="3">
    <location>
        <begin position="1"/>
        <end position="219"/>
    </location>
</feature>
<reference evidence="5 6" key="1">
    <citation type="submission" date="2019-01" db="EMBL/GenBank/DDBJ databases">
        <title>A chromosome-scale genome assembly of the yellow perch, Perca flavescens.</title>
        <authorList>
            <person name="Feron R."/>
            <person name="Morvezen R."/>
            <person name="Bestin A."/>
            <person name="Haffray P."/>
            <person name="Klopp C."/>
            <person name="Zahm M."/>
            <person name="Cabau C."/>
            <person name="Roques C."/>
            <person name="Donnadieu C."/>
            <person name="Bouchez O."/>
            <person name="Christie M."/>
            <person name="Larson W."/>
            <person name="Guiguen Y."/>
        </authorList>
    </citation>
    <scope>NUCLEOTIDE SEQUENCE [LARGE SCALE GENOMIC DNA]</scope>
    <source>
        <strain evidence="5">YP-PL-M2</strain>
        <tissue evidence="5">Blood</tissue>
    </source>
</reference>
<evidence type="ECO:0000256" key="1">
    <source>
        <dbReference type="ARBA" id="ARBA00022734"/>
    </source>
</evidence>
<dbReference type="Pfam" id="PF00337">
    <property type="entry name" value="Gal-bind_lectin"/>
    <property type="match status" value="1"/>
</dbReference>
<dbReference type="PANTHER" id="PTHR11346">
    <property type="entry name" value="GALECTIN"/>
    <property type="match status" value="1"/>
</dbReference>
<dbReference type="GO" id="GO:2001237">
    <property type="term" value="P:negative regulation of extrinsic apoptotic signaling pathway"/>
    <property type="evidence" value="ECO:0007669"/>
    <property type="project" value="TreeGrafter"/>
</dbReference>
<proteinExistence type="predicted"/>
<protein>
    <recommendedName>
        <fullName evidence="2">Galectin</fullName>
    </recommendedName>
</protein>
<evidence type="ECO:0000259" key="4">
    <source>
        <dbReference type="PROSITE" id="PS51304"/>
    </source>
</evidence>
<feature type="compositionally biased region" description="Gly residues" evidence="3">
    <location>
        <begin position="255"/>
        <end position="264"/>
    </location>
</feature>